<comment type="caution">
    <text evidence="1">The sequence shown here is derived from an EMBL/GenBank/DDBJ whole genome shotgun (WGS) entry which is preliminary data.</text>
</comment>
<dbReference type="PANTHER" id="PTHR42924:SF3">
    <property type="entry name" value="POLYMERASE_HISTIDINOL PHOSPHATASE N-TERMINAL DOMAIN-CONTAINING PROTEIN"/>
    <property type="match status" value="1"/>
</dbReference>
<dbReference type="AlphaFoldDB" id="A0A0F9FD10"/>
<dbReference type="GO" id="GO:0004534">
    <property type="term" value="F:5'-3' RNA exonuclease activity"/>
    <property type="evidence" value="ECO:0007669"/>
    <property type="project" value="TreeGrafter"/>
</dbReference>
<accession>A0A0F9FD10</accession>
<sequence>MKVELHLHTARYSYCARPTPARFVEQLIRLGYEAVYITEHDAVWDDWEIDQLRQGYPDIRIFPGVELTITRDPIQHLLVLGTMDRAFLSMDGPAEVLAEARRRGHLTVLAHPFRWEGASEMLESGVLPDALELRSVNQGPQGASLAQAAAERYGMPLVNCGDSHDLDFLDRFWIETDRPLRRVDDIRSAVLNRAYVNCTGDNS</sequence>
<dbReference type="GO" id="GO:0035312">
    <property type="term" value="F:5'-3' DNA exonuclease activity"/>
    <property type="evidence" value="ECO:0007669"/>
    <property type="project" value="TreeGrafter"/>
</dbReference>
<organism evidence="1">
    <name type="scientific">marine sediment metagenome</name>
    <dbReference type="NCBI Taxonomy" id="412755"/>
    <lineage>
        <taxon>unclassified sequences</taxon>
        <taxon>metagenomes</taxon>
        <taxon>ecological metagenomes</taxon>
    </lineage>
</organism>
<protein>
    <recommendedName>
        <fullName evidence="2">Polymerase/histidinol phosphatase N-terminal domain-containing protein</fullName>
    </recommendedName>
</protein>
<dbReference type="EMBL" id="LAZR01030934">
    <property type="protein sequence ID" value="KKL55175.1"/>
    <property type="molecule type" value="Genomic_DNA"/>
</dbReference>
<dbReference type="SUPFAM" id="SSF89550">
    <property type="entry name" value="PHP domain-like"/>
    <property type="match status" value="1"/>
</dbReference>
<proteinExistence type="predicted"/>
<dbReference type="CDD" id="cd07432">
    <property type="entry name" value="PHP_HisPPase"/>
    <property type="match status" value="1"/>
</dbReference>
<dbReference type="Gene3D" id="3.20.20.140">
    <property type="entry name" value="Metal-dependent hydrolases"/>
    <property type="match status" value="1"/>
</dbReference>
<dbReference type="PANTHER" id="PTHR42924">
    <property type="entry name" value="EXONUCLEASE"/>
    <property type="match status" value="1"/>
</dbReference>
<dbReference type="InterPro" id="IPR016195">
    <property type="entry name" value="Pol/histidinol_Pase-like"/>
</dbReference>
<dbReference type="InterPro" id="IPR052018">
    <property type="entry name" value="PHP_domain"/>
</dbReference>
<evidence type="ECO:0008006" key="2">
    <source>
        <dbReference type="Google" id="ProtNLM"/>
    </source>
</evidence>
<reference evidence="1" key="1">
    <citation type="journal article" date="2015" name="Nature">
        <title>Complex archaea that bridge the gap between prokaryotes and eukaryotes.</title>
        <authorList>
            <person name="Spang A."/>
            <person name="Saw J.H."/>
            <person name="Jorgensen S.L."/>
            <person name="Zaremba-Niedzwiedzka K."/>
            <person name="Martijn J."/>
            <person name="Lind A.E."/>
            <person name="van Eijk R."/>
            <person name="Schleper C."/>
            <person name="Guy L."/>
            <person name="Ettema T.J."/>
        </authorList>
    </citation>
    <scope>NUCLEOTIDE SEQUENCE</scope>
</reference>
<name>A0A0F9FD10_9ZZZZ</name>
<gene>
    <name evidence="1" type="ORF">LCGC14_2258030</name>
</gene>
<evidence type="ECO:0000313" key="1">
    <source>
        <dbReference type="EMBL" id="KKL55175.1"/>
    </source>
</evidence>